<evidence type="ECO:0000313" key="1">
    <source>
        <dbReference type="EMBL" id="KAL0411064.1"/>
    </source>
</evidence>
<dbReference type="SUPFAM" id="SSF56219">
    <property type="entry name" value="DNase I-like"/>
    <property type="match status" value="1"/>
</dbReference>
<gene>
    <name evidence="1" type="ORF">Slati_3696100</name>
</gene>
<dbReference type="PANTHER" id="PTHR33710">
    <property type="entry name" value="BNAC02G09200D PROTEIN"/>
    <property type="match status" value="1"/>
</dbReference>
<comment type="caution">
    <text evidence="1">The sequence shown here is derived from an EMBL/GenBank/DDBJ whole genome shotgun (WGS) entry which is preliminary data.</text>
</comment>
<proteinExistence type="predicted"/>
<name>A0AAW2U2K5_9LAMI</name>
<sequence length="162" mass="18704">EKKGRVPRAQWQITNFRQCLLQCGLQDIGFHGNTFTWCKRRAAPNIMRARLDCVCSAEDWAVLFPSARDHHESVASSDHKATKRKARNEVRWLKDEGGRKVHNLIEIRRAVQNYFEKIFRTTAPTATIISEAIKVMVARMTDEMNAELVRPFSLDKVHLSLN</sequence>
<dbReference type="PANTHER" id="PTHR33710:SF71">
    <property type="entry name" value="ENDONUCLEASE_EXONUCLEASE_PHOSPHATASE DOMAIN-CONTAINING PROTEIN"/>
    <property type="match status" value="1"/>
</dbReference>
<dbReference type="AlphaFoldDB" id="A0AAW2U2K5"/>
<dbReference type="EMBL" id="JACGWN010000013">
    <property type="protein sequence ID" value="KAL0411064.1"/>
    <property type="molecule type" value="Genomic_DNA"/>
</dbReference>
<reference evidence="1" key="2">
    <citation type="journal article" date="2024" name="Plant">
        <title>Genomic evolution and insights into agronomic trait innovations of Sesamum species.</title>
        <authorList>
            <person name="Miao H."/>
            <person name="Wang L."/>
            <person name="Qu L."/>
            <person name="Liu H."/>
            <person name="Sun Y."/>
            <person name="Le M."/>
            <person name="Wang Q."/>
            <person name="Wei S."/>
            <person name="Zheng Y."/>
            <person name="Lin W."/>
            <person name="Duan Y."/>
            <person name="Cao H."/>
            <person name="Xiong S."/>
            <person name="Wang X."/>
            <person name="Wei L."/>
            <person name="Li C."/>
            <person name="Ma Q."/>
            <person name="Ju M."/>
            <person name="Zhao R."/>
            <person name="Li G."/>
            <person name="Mu C."/>
            <person name="Tian Q."/>
            <person name="Mei H."/>
            <person name="Zhang T."/>
            <person name="Gao T."/>
            <person name="Zhang H."/>
        </authorList>
    </citation>
    <scope>NUCLEOTIDE SEQUENCE</scope>
    <source>
        <strain evidence="1">KEN1</strain>
    </source>
</reference>
<reference evidence="1" key="1">
    <citation type="submission" date="2020-06" db="EMBL/GenBank/DDBJ databases">
        <authorList>
            <person name="Li T."/>
            <person name="Hu X."/>
            <person name="Zhang T."/>
            <person name="Song X."/>
            <person name="Zhang H."/>
            <person name="Dai N."/>
            <person name="Sheng W."/>
            <person name="Hou X."/>
            <person name="Wei L."/>
        </authorList>
    </citation>
    <scope>NUCLEOTIDE SEQUENCE</scope>
    <source>
        <strain evidence="1">KEN1</strain>
        <tissue evidence="1">Leaf</tissue>
    </source>
</reference>
<accession>A0AAW2U2K5</accession>
<evidence type="ECO:0008006" key="2">
    <source>
        <dbReference type="Google" id="ProtNLM"/>
    </source>
</evidence>
<feature type="non-terminal residue" evidence="1">
    <location>
        <position position="1"/>
    </location>
</feature>
<protein>
    <recommendedName>
        <fullName evidence="2">Transposase</fullName>
    </recommendedName>
</protein>
<dbReference type="InterPro" id="IPR036691">
    <property type="entry name" value="Endo/exonu/phosph_ase_sf"/>
</dbReference>
<organism evidence="1">
    <name type="scientific">Sesamum latifolium</name>
    <dbReference type="NCBI Taxonomy" id="2727402"/>
    <lineage>
        <taxon>Eukaryota</taxon>
        <taxon>Viridiplantae</taxon>
        <taxon>Streptophyta</taxon>
        <taxon>Embryophyta</taxon>
        <taxon>Tracheophyta</taxon>
        <taxon>Spermatophyta</taxon>
        <taxon>Magnoliopsida</taxon>
        <taxon>eudicotyledons</taxon>
        <taxon>Gunneridae</taxon>
        <taxon>Pentapetalae</taxon>
        <taxon>asterids</taxon>
        <taxon>lamiids</taxon>
        <taxon>Lamiales</taxon>
        <taxon>Pedaliaceae</taxon>
        <taxon>Sesamum</taxon>
    </lineage>
</organism>